<dbReference type="PANTHER" id="PTHR10039:SF14">
    <property type="entry name" value="NACHT DOMAIN-CONTAINING PROTEIN"/>
    <property type="match status" value="1"/>
</dbReference>
<sequence length="230" mass="26538">MIDDFQLECNLYTERTVAISLAYQLPVFKWALLKQHPDAGHDRVEVQVERLLRGPLLEAFGDVLRTLVLVVDALDECADENATSTILIHLLQVASHMPIKFFVTSRPDQHIRSRFHMGDAGTIRILRLHEMEDSIIEADIYVYTSHRLRETPTIHDRIRPLIFMPSRMTYSDGRFQARTPGGETLHLRVHCDGIYSKDGSCGTSAEVHRPQNHHRQADERATRQYVYFHP</sequence>
<dbReference type="OrthoDB" id="5967843at2759"/>
<name>M2P808_CERS8</name>
<reference evidence="3 4" key="1">
    <citation type="journal article" date="2012" name="Proc. Natl. Acad. Sci. U.S.A.">
        <title>Comparative genomics of Ceriporiopsis subvermispora and Phanerochaete chrysosporium provide insight into selective ligninolysis.</title>
        <authorList>
            <person name="Fernandez-Fueyo E."/>
            <person name="Ruiz-Duenas F.J."/>
            <person name="Ferreira P."/>
            <person name="Floudas D."/>
            <person name="Hibbett D.S."/>
            <person name="Canessa P."/>
            <person name="Larrondo L.F."/>
            <person name="James T.Y."/>
            <person name="Seelenfreund D."/>
            <person name="Lobos S."/>
            <person name="Polanco R."/>
            <person name="Tello M."/>
            <person name="Honda Y."/>
            <person name="Watanabe T."/>
            <person name="Watanabe T."/>
            <person name="Ryu J.S."/>
            <person name="Kubicek C.P."/>
            <person name="Schmoll M."/>
            <person name="Gaskell J."/>
            <person name="Hammel K.E."/>
            <person name="St John F.J."/>
            <person name="Vanden Wymelenberg A."/>
            <person name="Sabat G."/>
            <person name="Splinter BonDurant S."/>
            <person name="Syed K."/>
            <person name="Yadav J.S."/>
            <person name="Doddapaneni H."/>
            <person name="Subramanian V."/>
            <person name="Lavin J.L."/>
            <person name="Oguiza J.A."/>
            <person name="Perez G."/>
            <person name="Pisabarro A.G."/>
            <person name="Ramirez L."/>
            <person name="Santoyo F."/>
            <person name="Master E."/>
            <person name="Coutinho P.M."/>
            <person name="Henrissat B."/>
            <person name="Lombard V."/>
            <person name="Magnuson J.K."/>
            <person name="Kuees U."/>
            <person name="Hori C."/>
            <person name="Igarashi K."/>
            <person name="Samejima M."/>
            <person name="Held B.W."/>
            <person name="Barry K.W."/>
            <person name="LaButti K.M."/>
            <person name="Lapidus A."/>
            <person name="Lindquist E.A."/>
            <person name="Lucas S.M."/>
            <person name="Riley R."/>
            <person name="Salamov A.A."/>
            <person name="Hoffmeister D."/>
            <person name="Schwenk D."/>
            <person name="Hadar Y."/>
            <person name="Yarden O."/>
            <person name="de Vries R.P."/>
            <person name="Wiebenga A."/>
            <person name="Stenlid J."/>
            <person name="Eastwood D."/>
            <person name="Grigoriev I.V."/>
            <person name="Berka R.M."/>
            <person name="Blanchette R.A."/>
            <person name="Kersten P."/>
            <person name="Martinez A.T."/>
            <person name="Vicuna R."/>
            <person name="Cullen D."/>
        </authorList>
    </citation>
    <scope>NUCLEOTIDE SEQUENCE [LARGE SCALE GENOMIC DNA]</scope>
    <source>
        <strain evidence="3 4">B</strain>
    </source>
</reference>
<dbReference type="STRING" id="914234.M2P808"/>
<proteinExistence type="predicted"/>
<dbReference type="InterPro" id="IPR056884">
    <property type="entry name" value="NPHP3-like_N"/>
</dbReference>
<keyword evidence="4" id="KW-1185">Reference proteome</keyword>
<evidence type="ECO:0000313" key="4">
    <source>
        <dbReference type="Proteomes" id="UP000016930"/>
    </source>
</evidence>
<evidence type="ECO:0000313" key="3">
    <source>
        <dbReference type="EMBL" id="EMD31459.1"/>
    </source>
</evidence>
<evidence type="ECO:0000259" key="2">
    <source>
        <dbReference type="Pfam" id="PF24883"/>
    </source>
</evidence>
<evidence type="ECO:0000256" key="1">
    <source>
        <dbReference type="ARBA" id="ARBA00022737"/>
    </source>
</evidence>
<dbReference type="PANTHER" id="PTHR10039">
    <property type="entry name" value="AMELOGENIN"/>
    <property type="match status" value="1"/>
</dbReference>
<feature type="domain" description="Nephrocystin 3-like N-terminal" evidence="2">
    <location>
        <begin position="15"/>
        <end position="106"/>
    </location>
</feature>
<organism evidence="3 4">
    <name type="scientific">Ceriporiopsis subvermispora (strain B)</name>
    <name type="common">White-rot fungus</name>
    <name type="synonym">Gelatoporia subvermispora</name>
    <dbReference type="NCBI Taxonomy" id="914234"/>
    <lineage>
        <taxon>Eukaryota</taxon>
        <taxon>Fungi</taxon>
        <taxon>Dikarya</taxon>
        <taxon>Basidiomycota</taxon>
        <taxon>Agaricomycotina</taxon>
        <taxon>Agaricomycetes</taxon>
        <taxon>Polyporales</taxon>
        <taxon>Gelatoporiaceae</taxon>
        <taxon>Gelatoporia</taxon>
    </lineage>
</organism>
<protein>
    <recommendedName>
        <fullName evidence="2">Nephrocystin 3-like N-terminal domain-containing protein</fullName>
    </recommendedName>
</protein>
<accession>M2P808</accession>
<dbReference type="Proteomes" id="UP000016930">
    <property type="component" value="Unassembled WGS sequence"/>
</dbReference>
<dbReference type="EMBL" id="KB445818">
    <property type="protein sequence ID" value="EMD31459.1"/>
    <property type="molecule type" value="Genomic_DNA"/>
</dbReference>
<gene>
    <name evidence="3" type="ORF">CERSUDRAFT_88986</name>
</gene>
<keyword evidence="1" id="KW-0677">Repeat</keyword>
<dbReference type="AlphaFoldDB" id="M2P808"/>
<dbReference type="Pfam" id="PF24883">
    <property type="entry name" value="NPHP3_N"/>
    <property type="match status" value="1"/>
</dbReference>
<dbReference type="HOGENOM" id="CLU_1204642_0_0_1"/>